<keyword evidence="1" id="KW-0472">Membrane</keyword>
<feature type="transmembrane region" description="Helical" evidence="1">
    <location>
        <begin position="91"/>
        <end position="112"/>
    </location>
</feature>
<accession>A0A1A9WVS6</accession>
<name>A0A1A9WVS6_9MUSC</name>
<evidence type="ECO:0000313" key="3">
    <source>
        <dbReference type="Proteomes" id="UP000091820"/>
    </source>
</evidence>
<evidence type="ECO:0000313" key="2">
    <source>
        <dbReference type="EnsemblMetazoa" id="GBRI034261-PA"/>
    </source>
</evidence>
<sequence length="124" mass="14195">MKMKKEKNHQSIINKICYTTGPTPPPTKSCSVAVAVIDDRDLDNLKRIPRENLFSVLPLILLNVYNLLRLLRKEQNKQIFNSTFGMFGRYTPSAAIALLMLCDILNSCYLVIKNFETYLKLDIA</sequence>
<keyword evidence="3" id="KW-1185">Reference proteome</keyword>
<keyword evidence="1" id="KW-0812">Transmembrane</keyword>
<dbReference type="VEuPathDB" id="VectorBase:GBRI034261"/>
<keyword evidence="1" id="KW-1133">Transmembrane helix</keyword>
<feature type="transmembrane region" description="Helical" evidence="1">
    <location>
        <begin position="53"/>
        <end position="71"/>
    </location>
</feature>
<organism evidence="2 3">
    <name type="scientific">Glossina brevipalpis</name>
    <dbReference type="NCBI Taxonomy" id="37001"/>
    <lineage>
        <taxon>Eukaryota</taxon>
        <taxon>Metazoa</taxon>
        <taxon>Ecdysozoa</taxon>
        <taxon>Arthropoda</taxon>
        <taxon>Hexapoda</taxon>
        <taxon>Insecta</taxon>
        <taxon>Pterygota</taxon>
        <taxon>Neoptera</taxon>
        <taxon>Endopterygota</taxon>
        <taxon>Diptera</taxon>
        <taxon>Brachycera</taxon>
        <taxon>Muscomorpha</taxon>
        <taxon>Hippoboscoidea</taxon>
        <taxon>Glossinidae</taxon>
        <taxon>Glossina</taxon>
    </lineage>
</organism>
<dbReference type="EnsemblMetazoa" id="GBRI034261-RA">
    <property type="protein sequence ID" value="GBRI034261-PA"/>
    <property type="gene ID" value="GBRI034261"/>
</dbReference>
<proteinExistence type="predicted"/>
<evidence type="ECO:0000256" key="1">
    <source>
        <dbReference type="SAM" id="Phobius"/>
    </source>
</evidence>
<protein>
    <submittedName>
        <fullName evidence="2">Uncharacterized protein</fullName>
    </submittedName>
</protein>
<reference evidence="2" key="2">
    <citation type="submission" date="2020-05" db="UniProtKB">
        <authorList>
            <consortium name="EnsemblMetazoa"/>
        </authorList>
    </citation>
    <scope>IDENTIFICATION</scope>
    <source>
        <strain evidence="2">IAEA</strain>
    </source>
</reference>
<dbReference type="AlphaFoldDB" id="A0A1A9WVS6"/>
<reference evidence="3" key="1">
    <citation type="submission" date="2014-03" db="EMBL/GenBank/DDBJ databases">
        <authorList>
            <person name="Aksoy S."/>
            <person name="Warren W."/>
            <person name="Wilson R.K."/>
        </authorList>
    </citation>
    <scope>NUCLEOTIDE SEQUENCE [LARGE SCALE GENOMIC DNA]</scope>
    <source>
        <strain evidence="3">IAEA</strain>
    </source>
</reference>
<dbReference type="Proteomes" id="UP000091820">
    <property type="component" value="Unassembled WGS sequence"/>
</dbReference>